<organism evidence="1 2">
    <name type="scientific">Portunus trituberculatus</name>
    <name type="common">Swimming crab</name>
    <name type="synonym">Neptunus trituberculatus</name>
    <dbReference type="NCBI Taxonomy" id="210409"/>
    <lineage>
        <taxon>Eukaryota</taxon>
        <taxon>Metazoa</taxon>
        <taxon>Ecdysozoa</taxon>
        <taxon>Arthropoda</taxon>
        <taxon>Crustacea</taxon>
        <taxon>Multicrustacea</taxon>
        <taxon>Malacostraca</taxon>
        <taxon>Eumalacostraca</taxon>
        <taxon>Eucarida</taxon>
        <taxon>Decapoda</taxon>
        <taxon>Pleocyemata</taxon>
        <taxon>Brachyura</taxon>
        <taxon>Eubrachyura</taxon>
        <taxon>Portunoidea</taxon>
        <taxon>Portunidae</taxon>
        <taxon>Portuninae</taxon>
        <taxon>Portunus</taxon>
    </lineage>
</organism>
<evidence type="ECO:0000313" key="2">
    <source>
        <dbReference type="Proteomes" id="UP000324222"/>
    </source>
</evidence>
<dbReference type="Proteomes" id="UP000324222">
    <property type="component" value="Unassembled WGS sequence"/>
</dbReference>
<evidence type="ECO:0000313" key="1">
    <source>
        <dbReference type="EMBL" id="MPC92719.1"/>
    </source>
</evidence>
<name>A0A5B7JCW3_PORTR</name>
<sequence>MDEKVESLSARLGTIAFIISLPGKDFSFPRDIPFRDGEKEWLGNCTTDFEEARRHRPELPPLASFVTGNGELRSEFPFLIFVRHPLSFLVYTRGGLRRGGGKASPSFEAT</sequence>
<comment type="caution">
    <text evidence="1">The sequence shown here is derived from an EMBL/GenBank/DDBJ whole genome shotgun (WGS) entry which is preliminary data.</text>
</comment>
<reference evidence="1 2" key="1">
    <citation type="submission" date="2019-05" db="EMBL/GenBank/DDBJ databases">
        <title>Another draft genome of Portunus trituberculatus and its Hox gene families provides insights of decapod evolution.</title>
        <authorList>
            <person name="Jeong J.-H."/>
            <person name="Song I."/>
            <person name="Kim S."/>
            <person name="Choi T."/>
            <person name="Kim D."/>
            <person name="Ryu S."/>
            <person name="Kim W."/>
        </authorList>
    </citation>
    <scope>NUCLEOTIDE SEQUENCE [LARGE SCALE GENOMIC DNA]</scope>
    <source>
        <tissue evidence="1">Muscle</tissue>
    </source>
</reference>
<accession>A0A5B7JCW3</accession>
<protein>
    <submittedName>
        <fullName evidence="1">Uncharacterized protein</fullName>
    </submittedName>
</protein>
<dbReference type="AlphaFoldDB" id="A0A5B7JCW3"/>
<proteinExistence type="predicted"/>
<gene>
    <name evidence="1" type="ORF">E2C01_087825</name>
</gene>
<keyword evidence="2" id="KW-1185">Reference proteome</keyword>
<dbReference type="EMBL" id="VSRR010092257">
    <property type="protein sequence ID" value="MPC92719.1"/>
    <property type="molecule type" value="Genomic_DNA"/>
</dbReference>